<feature type="transmembrane region" description="Helical" evidence="13">
    <location>
        <begin position="44"/>
        <end position="64"/>
    </location>
</feature>
<accession>A0AA35WQM0</accession>
<feature type="region of interest" description="Disordered" evidence="12">
    <location>
        <begin position="335"/>
        <end position="365"/>
    </location>
</feature>
<evidence type="ECO:0000256" key="5">
    <source>
        <dbReference type="ARBA" id="ARBA00022833"/>
    </source>
</evidence>
<evidence type="ECO:0000256" key="12">
    <source>
        <dbReference type="SAM" id="MobiDB-lite"/>
    </source>
</evidence>
<dbReference type="Gene3D" id="1.20.1510.10">
    <property type="entry name" value="Cation efflux protein transmembrane domain"/>
    <property type="match status" value="1"/>
</dbReference>
<comment type="caution">
    <text evidence="15">The sequence shown here is derived from an EMBL/GenBank/DDBJ whole genome shotgun (WGS) entry which is preliminary data.</text>
</comment>
<evidence type="ECO:0000256" key="10">
    <source>
        <dbReference type="ARBA" id="ARBA00038600"/>
    </source>
</evidence>
<sequence length="365" mass="39719">MAFKLQDFGKTTWRAVGLLFVLLPFSSCLFYWCRSTNSLALSSFAYLTLFNIGSLLTCALSVLVSKQQPTPKFSYGLERLNVLAVFSTTIILILAGLNQIKLCSERLFDPPQVSTDNMLLAVVLGLTLHLTVMLMVDNKPLAHAAHAATPNWLQSMLNDVGHSVGSMFPGLGHLLLLRLNPISLLALGQSLSVLTAKIFIDFDELYLADVAGALFNTALICGTMLPLSIYCGKILLQTAPEHLLPLLDKSLREVSALDGVLELKGEHFWTIAFGSYAGSVHVRVRREADEQEVLSQVHSCLSSQINDLTVQVVKDDLIIPTAPPTNIPVGVVSPTLPCPPPHQTHSHSHSHSHSHATPHSVVVNL</sequence>
<dbReference type="AlphaFoldDB" id="A0AA35WQM0"/>
<reference evidence="15" key="1">
    <citation type="submission" date="2023-03" db="EMBL/GenBank/DDBJ databases">
        <authorList>
            <person name="Steffen K."/>
            <person name="Cardenas P."/>
        </authorList>
    </citation>
    <scope>NUCLEOTIDE SEQUENCE</scope>
</reference>
<dbReference type="NCBIfam" id="TIGR01297">
    <property type="entry name" value="CDF"/>
    <property type="match status" value="1"/>
</dbReference>
<feature type="transmembrane region" description="Helical" evidence="13">
    <location>
        <begin position="117"/>
        <end position="136"/>
    </location>
</feature>
<dbReference type="InterPro" id="IPR027469">
    <property type="entry name" value="Cation_efflux_TMD_sf"/>
</dbReference>
<dbReference type="GO" id="GO:0005794">
    <property type="term" value="C:Golgi apparatus"/>
    <property type="evidence" value="ECO:0007669"/>
    <property type="project" value="UniProtKB-SubCell"/>
</dbReference>
<evidence type="ECO:0000313" key="16">
    <source>
        <dbReference type="Proteomes" id="UP001174909"/>
    </source>
</evidence>
<proteinExistence type="inferred from homology"/>
<evidence type="ECO:0000256" key="6">
    <source>
        <dbReference type="ARBA" id="ARBA00022989"/>
    </source>
</evidence>
<evidence type="ECO:0000313" key="15">
    <source>
        <dbReference type="EMBL" id="CAI8029169.1"/>
    </source>
</evidence>
<evidence type="ECO:0000256" key="13">
    <source>
        <dbReference type="SAM" id="Phobius"/>
    </source>
</evidence>
<keyword evidence="16" id="KW-1185">Reference proteome</keyword>
<dbReference type="GO" id="GO:0008324">
    <property type="term" value="F:monoatomic cation transmembrane transporter activity"/>
    <property type="evidence" value="ECO:0007669"/>
    <property type="project" value="InterPro"/>
</dbReference>
<organism evidence="15 16">
    <name type="scientific">Geodia barretti</name>
    <name type="common">Barrett's horny sponge</name>
    <dbReference type="NCBI Taxonomy" id="519541"/>
    <lineage>
        <taxon>Eukaryota</taxon>
        <taxon>Metazoa</taxon>
        <taxon>Porifera</taxon>
        <taxon>Demospongiae</taxon>
        <taxon>Heteroscleromorpha</taxon>
        <taxon>Tetractinellida</taxon>
        <taxon>Astrophorina</taxon>
        <taxon>Geodiidae</taxon>
        <taxon>Geodia</taxon>
    </lineage>
</organism>
<evidence type="ECO:0000256" key="8">
    <source>
        <dbReference type="ARBA" id="ARBA00023065"/>
    </source>
</evidence>
<evidence type="ECO:0000256" key="11">
    <source>
        <dbReference type="ARBA" id="ARBA00045455"/>
    </source>
</evidence>
<feature type="transmembrane region" description="Helical" evidence="13">
    <location>
        <begin position="12"/>
        <end position="32"/>
    </location>
</feature>
<keyword evidence="9 13" id="KW-0472">Membrane</keyword>
<keyword evidence="3" id="KW-0813">Transport</keyword>
<dbReference type="InterPro" id="IPR058533">
    <property type="entry name" value="Cation_efflux_TM"/>
</dbReference>
<keyword evidence="4 13" id="KW-0812">Transmembrane</keyword>
<evidence type="ECO:0000256" key="9">
    <source>
        <dbReference type="ARBA" id="ARBA00023136"/>
    </source>
</evidence>
<evidence type="ECO:0000256" key="3">
    <source>
        <dbReference type="ARBA" id="ARBA00022448"/>
    </source>
</evidence>
<name>A0AA35WQM0_GEOBA</name>
<keyword evidence="5" id="KW-0862">Zinc</keyword>
<dbReference type="GO" id="GO:0016020">
    <property type="term" value="C:membrane"/>
    <property type="evidence" value="ECO:0007669"/>
    <property type="project" value="InterPro"/>
</dbReference>
<feature type="transmembrane region" description="Helical" evidence="13">
    <location>
        <begin position="76"/>
        <end position="97"/>
    </location>
</feature>
<comment type="function">
    <text evidence="11">Has probably no intrinsic transporter activity but together with SLC30A5 forms a functional zinc ion:proton antiporter heterodimer, mediating zinc entry into the lumen of organelles along the secretory pathway. As part of that zinc ion:proton antiporter, contributes to zinc ion homeostasis within the early secretory pathway and regulates the activation and folding of enzymes like alkaline phosphatases and enzymes involved in phosphatidylinositol glycan anchor biosynthesis.</text>
</comment>
<evidence type="ECO:0000259" key="14">
    <source>
        <dbReference type="Pfam" id="PF01545"/>
    </source>
</evidence>
<dbReference type="PANTHER" id="PTHR46531">
    <property type="entry name" value="ZINC TRANSPORTER 6"/>
    <property type="match status" value="1"/>
</dbReference>
<dbReference type="Proteomes" id="UP001174909">
    <property type="component" value="Unassembled WGS sequence"/>
</dbReference>
<feature type="domain" description="Cation efflux protein transmembrane" evidence="14">
    <location>
        <begin position="25"/>
        <end position="236"/>
    </location>
</feature>
<protein>
    <submittedName>
        <fullName evidence="15">Zinc transporter 6</fullName>
    </submittedName>
</protein>
<keyword evidence="8" id="KW-0406">Ion transport</keyword>
<keyword evidence="6 13" id="KW-1133">Transmembrane helix</keyword>
<evidence type="ECO:0000256" key="4">
    <source>
        <dbReference type="ARBA" id="ARBA00022692"/>
    </source>
</evidence>
<evidence type="ECO:0000256" key="1">
    <source>
        <dbReference type="ARBA" id="ARBA00004166"/>
    </source>
</evidence>
<keyword evidence="7" id="KW-0333">Golgi apparatus</keyword>
<dbReference type="InterPro" id="IPR052005">
    <property type="entry name" value="CDF_SLC30A"/>
</dbReference>
<feature type="transmembrane region" description="Helical" evidence="13">
    <location>
        <begin position="206"/>
        <end position="227"/>
    </location>
</feature>
<dbReference type="SUPFAM" id="SSF161111">
    <property type="entry name" value="Cation efflux protein transmembrane domain-like"/>
    <property type="match status" value="1"/>
</dbReference>
<dbReference type="GO" id="GO:0006829">
    <property type="term" value="P:zinc ion transport"/>
    <property type="evidence" value="ECO:0007669"/>
    <property type="project" value="TreeGrafter"/>
</dbReference>
<dbReference type="Pfam" id="PF01545">
    <property type="entry name" value="Cation_efflux"/>
    <property type="match status" value="1"/>
</dbReference>
<dbReference type="PANTHER" id="PTHR46531:SF1">
    <property type="entry name" value="ZINC TRANSPORTER 6"/>
    <property type="match status" value="1"/>
</dbReference>
<dbReference type="InterPro" id="IPR002524">
    <property type="entry name" value="Cation_efflux"/>
</dbReference>
<gene>
    <name evidence="15" type="ORF">GBAR_LOCUS16581</name>
</gene>
<comment type="subunit">
    <text evidence="10">Heterodimer with SLC30A5; form a functional zinc ion transmembrane transporter.</text>
</comment>
<comment type="similarity">
    <text evidence="2">Belongs to the cation diffusion facilitator (CDF) transporter (TC 2.A.4) family. SLC30A subfamily.</text>
</comment>
<evidence type="ECO:0000256" key="7">
    <source>
        <dbReference type="ARBA" id="ARBA00023034"/>
    </source>
</evidence>
<dbReference type="EMBL" id="CASHTH010002385">
    <property type="protein sequence ID" value="CAI8029169.1"/>
    <property type="molecule type" value="Genomic_DNA"/>
</dbReference>
<comment type="subcellular location">
    <subcellularLocation>
        <location evidence="1">Golgi apparatus</location>
        <location evidence="1">trans-Golgi network membrane</location>
        <topology evidence="1">Multi-pass membrane protein</topology>
    </subcellularLocation>
</comment>
<evidence type="ECO:0000256" key="2">
    <source>
        <dbReference type="ARBA" id="ARBA00008873"/>
    </source>
</evidence>
<feature type="compositionally biased region" description="Basic residues" evidence="12">
    <location>
        <begin position="344"/>
        <end position="356"/>
    </location>
</feature>